<gene>
    <name evidence="2" type="ORF">TW72_00445</name>
</gene>
<organism evidence="2 3">
    <name type="scientific">Pseudoalteromonas ruthenica</name>
    <dbReference type="NCBI Taxonomy" id="151081"/>
    <lineage>
        <taxon>Bacteria</taxon>
        <taxon>Pseudomonadati</taxon>
        <taxon>Pseudomonadota</taxon>
        <taxon>Gammaproteobacteria</taxon>
        <taxon>Alteromonadales</taxon>
        <taxon>Pseudoalteromonadaceae</taxon>
        <taxon>Pseudoalteromonas</taxon>
    </lineage>
</organism>
<dbReference type="GeneID" id="58226956"/>
<keyword evidence="3" id="KW-1185">Reference proteome</keyword>
<dbReference type="AlphaFoldDB" id="A0A0F4PSL6"/>
<feature type="transmembrane region" description="Helical" evidence="1">
    <location>
        <begin position="130"/>
        <end position="149"/>
    </location>
</feature>
<dbReference type="EMBL" id="JXXZ01000001">
    <property type="protein sequence ID" value="KJZ02191.1"/>
    <property type="molecule type" value="Genomic_DNA"/>
</dbReference>
<feature type="transmembrane region" description="Helical" evidence="1">
    <location>
        <begin position="89"/>
        <end position="109"/>
    </location>
</feature>
<keyword evidence="1" id="KW-0472">Membrane</keyword>
<proteinExistence type="predicted"/>
<sequence length="201" mass="22735">MDYSSYSIPELQESLSNIDKHAYPDRYQKLLNELEVRKEEVEQYQQNEEDKFYITVHSRLNILAWLQIITCIGFLYVGVASLFEQVTLLNVAILLAASILNGLAGYLLLKRKKSGFHLSLFNQVAQLLSLNLGFIYYSYSGLGYLAVVLQDGISLKASLFDPSLHLLWGSHLGFGVGLDLVSLFFVGLLSSCKNEQDTWKK</sequence>
<feature type="transmembrane region" description="Helical" evidence="1">
    <location>
        <begin position="62"/>
        <end position="83"/>
    </location>
</feature>
<keyword evidence="1" id="KW-0812">Transmembrane</keyword>
<dbReference type="OrthoDB" id="6058359at2"/>
<accession>A0A0F4PSL6</accession>
<evidence type="ECO:0000313" key="2">
    <source>
        <dbReference type="EMBL" id="KJZ02191.1"/>
    </source>
</evidence>
<dbReference type="Proteomes" id="UP000033664">
    <property type="component" value="Unassembled WGS sequence"/>
</dbReference>
<dbReference type="RefSeq" id="WP_045978940.1">
    <property type="nucleotide sequence ID" value="NZ_JXXY01000005.1"/>
</dbReference>
<comment type="caution">
    <text evidence="2">The sequence shown here is derived from an EMBL/GenBank/DDBJ whole genome shotgun (WGS) entry which is preliminary data.</text>
</comment>
<protein>
    <submittedName>
        <fullName evidence="2">Uncharacterized protein</fullName>
    </submittedName>
</protein>
<dbReference type="PATRIC" id="fig|151081.8.peg.1270"/>
<keyword evidence="1" id="KW-1133">Transmembrane helix</keyword>
<evidence type="ECO:0000313" key="3">
    <source>
        <dbReference type="Proteomes" id="UP000033664"/>
    </source>
</evidence>
<feature type="transmembrane region" description="Helical" evidence="1">
    <location>
        <begin position="169"/>
        <end position="192"/>
    </location>
</feature>
<evidence type="ECO:0000256" key="1">
    <source>
        <dbReference type="SAM" id="Phobius"/>
    </source>
</evidence>
<name>A0A0F4PSL6_9GAMM</name>
<reference evidence="2 3" key="1">
    <citation type="journal article" date="2015" name="BMC Genomics">
        <title>Genome mining reveals unlocked bioactive potential of marine Gram-negative bacteria.</title>
        <authorList>
            <person name="Machado H."/>
            <person name="Sonnenschein E.C."/>
            <person name="Melchiorsen J."/>
            <person name="Gram L."/>
        </authorList>
    </citation>
    <scope>NUCLEOTIDE SEQUENCE [LARGE SCALE GENOMIC DNA]</scope>
    <source>
        <strain evidence="2 3">S3137</strain>
    </source>
</reference>